<dbReference type="RefSeq" id="WP_283409860.1">
    <property type="nucleotide sequence ID" value="NZ_FXUF01000010.1"/>
</dbReference>
<evidence type="ECO:0000313" key="11">
    <source>
        <dbReference type="EMBL" id="SMP62753.1"/>
    </source>
</evidence>
<dbReference type="InterPro" id="IPR050482">
    <property type="entry name" value="Sensor_HK_TwoCompSys"/>
</dbReference>
<feature type="transmembrane region" description="Helical" evidence="9">
    <location>
        <begin position="76"/>
        <end position="100"/>
    </location>
</feature>
<dbReference type="EC" id="2.7.13.3" evidence="2"/>
<dbReference type="EMBL" id="FXUF01000010">
    <property type="protein sequence ID" value="SMP62753.1"/>
    <property type="molecule type" value="Genomic_DNA"/>
</dbReference>
<evidence type="ECO:0000256" key="1">
    <source>
        <dbReference type="ARBA" id="ARBA00000085"/>
    </source>
</evidence>
<dbReference type="Pfam" id="PF07730">
    <property type="entry name" value="HisKA_3"/>
    <property type="match status" value="1"/>
</dbReference>
<feature type="transmembrane region" description="Helical" evidence="9">
    <location>
        <begin position="112"/>
        <end position="132"/>
    </location>
</feature>
<evidence type="ECO:0000259" key="10">
    <source>
        <dbReference type="PROSITE" id="PS50109"/>
    </source>
</evidence>
<evidence type="ECO:0000256" key="7">
    <source>
        <dbReference type="ARBA" id="ARBA00022840"/>
    </source>
</evidence>
<dbReference type="AlphaFoldDB" id="A0AA46AJL9"/>
<dbReference type="InterPro" id="IPR005467">
    <property type="entry name" value="His_kinase_dom"/>
</dbReference>
<feature type="transmembrane region" description="Helical" evidence="9">
    <location>
        <begin position="43"/>
        <end position="64"/>
    </location>
</feature>
<feature type="transmembrane region" description="Helical" evidence="9">
    <location>
        <begin position="144"/>
        <end position="163"/>
    </location>
</feature>
<dbReference type="Gene3D" id="1.20.5.1930">
    <property type="match status" value="1"/>
</dbReference>
<dbReference type="PANTHER" id="PTHR24421:SF10">
    <property type="entry name" value="NITRATE_NITRITE SENSOR PROTEIN NARQ"/>
    <property type="match status" value="1"/>
</dbReference>
<dbReference type="InterPro" id="IPR011712">
    <property type="entry name" value="Sig_transdc_His_kin_sub3_dim/P"/>
</dbReference>
<dbReference type="PROSITE" id="PS50109">
    <property type="entry name" value="HIS_KIN"/>
    <property type="match status" value="1"/>
</dbReference>
<keyword evidence="9" id="KW-0472">Membrane</keyword>
<feature type="transmembrane region" description="Helical" evidence="9">
    <location>
        <begin position="184"/>
        <end position="205"/>
    </location>
</feature>
<feature type="transmembrane region" description="Helical" evidence="9">
    <location>
        <begin position="225"/>
        <end position="245"/>
    </location>
</feature>
<evidence type="ECO:0000256" key="3">
    <source>
        <dbReference type="ARBA" id="ARBA00022553"/>
    </source>
</evidence>
<dbReference type="Pfam" id="PF02518">
    <property type="entry name" value="HATPase_c"/>
    <property type="match status" value="1"/>
</dbReference>
<dbReference type="InterPro" id="IPR036890">
    <property type="entry name" value="HATPase_C_sf"/>
</dbReference>
<dbReference type="GO" id="GO:0000155">
    <property type="term" value="F:phosphorelay sensor kinase activity"/>
    <property type="evidence" value="ECO:0007669"/>
    <property type="project" value="InterPro"/>
</dbReference>
<evidence type="ECO:0000256" key="8">
    <source>
        <dbReference type="ARBA" id="ARBA00023012"/>
    </source>
</evidence>
<dbReference type="PANTHER" id="PTHR24421">
    <property type="entry name" value="NITRATE/NITRITE SENSOR PROTEIN NARX-RELATED"/>
    <property type="match status" value="1"/>
</dbReference>
<evidence type="ECO:0000256" key="5">
    <source>
        <dbReference type="ARBA" id="ARBA00022741"/>
    </source>
</evidence>
<keyword evidence="8" id="KW-0902">Two-component regulatory system</keyword>
<dbReference type="GO" id="GO:0046983">
    <property type="term" value="F:protein dimerization activity"/>
    <property type="evidence" value="ECO:0007669"/>
    <property type="project" value="InterPro"/>
</dbReference>
<dbReference type="SUPFAM" id="SSF55874">
    <property type="entry name" value="ATPase domain of HSP90 chaperone/DNA topoisomerase II/histidine kinase"/>
    <property type="match status" value="1"/>
</dbReference>
<reference evidence="11" key="1">
    <citation type="submission" date="2017-05" db="EMBL/GenBank/DDBJ databases">
        <authorList>
            <person name="Varghese N."/>
            <person name="Submissions S."/>
        </authorList>
    </citation>
    <scope>NUCLEOTIDE SEQUENCE</scope>
    <source>
        <strain evidence="11">Su22</strain>
    </source>
</reference>
<keyword evidence="12" id="KW-1185">Reference proteome</keyword>
<proteinExistence type="predicted"/>
<comment type="caution">
    <text evidence="11">The sequence shown here is derived from an EMBL/GenBank/DDBJ whole genome shotgun (WGS) entry which is preliminary data.</text>
</comment>
<dbReference type="GO" id="GO:0016020">
    <property type="term" value="C:membrane"/>
    <property type="evidence" value="ECO:0007669"/>
    <property type="project" value="InterPro"/>
</dbReference>
<keyword evidence="3" id="KW-0597">Phosphoprotein</keyword>
<dbReference type="GO" id="GO:0005524">
    <property type="term" value="F:ATP binding"/>
    <property type="evidence" value="ECO:0007669"/>
    <property type="project" value="UniProtKB-KW"/>
</dbReference>
<evidence type="ECO:0000256" key="6">
    <source>
        <dbReference type="ARBA" id="ARBA00022777"/>
    </source>
</evidence>
<dbReference type="SMART" id="SM00387">
    <property type="entry name" value="HATPase_c"/>
    <property type="match status" value="1"/>
</dbReference>
<feature type="domain" description="Histidine kinase" evidence="10">
    <location>
        <begin position="376"/>
        <end position="464"/>
    </location>
</feature>
<evidence type="ECO:0000256" key="9">
    <source>
        <dbReference type="SAM" id="Phobius"/>
    </source>
</evidence>
<keyword evidence="9" id="KW-1133">Transmembrane helix</keyword>
<gene>
    <name evidence="11" type="ORF">SAMN06296020_11074</name>
</gene>
<keyword evidence="9" id="KW-0812">Transmembrane</keyword>
<evidence type="ECO:0000313" key="12">
    <source>
        <dbReference type="Proteomes" id="UP001158066"/>
    </source>
</evidence>
<protein>
    <recommendedName>
        <fullName evidence="2">histidine kinase</fullName>
        <ecNumber evidence="2">2.7.13.3</ecNumber>
    </recommendedName>
</protein>
<feature type="transmembrane region" description="Helical" evidence="9">
    <location>
        <begin position="6"/>
        <end position="27"/>
    </location>
</feature>
<comment type="catalytic activity">
    <reaction evidence="1">
        <text>ATP + protein L-histidine = ADP + protein N-phospho-L-histidine.</text>
        <dbReference type="EC" id="2.7.13.3"/>
    </reaction>
</comment>
<evidence type="ECO:0000256" key="4">
    <source>
        <dbReference type="ARBA" id="ARBA00022679"/>
    </source>
</evidence>
<accession>A0AA46AJL9</accession>
<keyword evidence="4" id="KW-0808">Transferase</keyword>
<keyword evidence="6 11" id="KW-0418">Kinase</keyword>
<dbReference type="InterPro" id="IPR003594">
    <property type="entry name" value="HATPase_dom"/>
</dbReference>
<dbReference type="CDD" id="cd16917">
    <property type="entry name" value="HATPase_UhpB-NarQ-NarX-like"/>
    <property type="match status" value="1"/>
</dbReference>
<dbReference type="Gene3D" id="3.30.565.10">
    <property type="entry name" value="Histidine kinase-like ATPase, C-terminal domain"/>
    <property type="match status" value="1"/>
</dbReference>
<name>A0AA46AJL9_9CLOT</name>
<dbReference type="Proteomes" id="UP001158066">
    <property type="component" value="Unassembled WGS sequence"/>
</dbReference>
<sequence length="469" mass="53306">MYSGNAYIFLFFVYGLAFFTMGIAALLQQGTTRSSSFPLQRSIVYLGLFGVIHGFTEWIIMVRISGLVPGFQRHLFALGTFTNGISFVFLWVFGACLLQNSSETIRRRMCQIPWFVFGGWTLAFVAAYAVYGTSQLHWVFLEDIFSRYFIGFPGAVITVYALFRNARELHELKLTRAALKMRGLAVLFASYGFFAGLIVDNKGFFPSNVLNKDAFLHLTGFPVEVGRAASAIAITLLFVNLIRLFEWENERNLKRLTEQQTISQQRSEMGRELHDVIVQHLFVTGLKLEELMEQEDNPRHLQALTDIRQDLNWSMDQIRAFIGHGPEPVIQMEDLRSGLRALLQQFEKSWGIPVSFEDQVPAFTYGALSREKTTHIYYIIQEALWNAFKHSEATRLTIVIRSTMSSFIASVKDNGKGFSPQEVPADSHFGLQHMKERAQEINGVLTISSHSNGTTVMISVPWEESENDE</sequence>
<keyword evidence="5" id="KW-0547">Nucleotide-binding</keyword>
<organism evidence="11 12">
    <name type="scientific">Anoxynatronum buryatiense</name>
    <dbReference type="NCBI Taxonomy" id="489973"/>
    <lineage>
        <taxon>Bacteria</taxon>
        <taxon>Bacillati</taxon>
        <taxon>Bacillota</taxon>
        <taxon>Clostridia</taxon>
        <taxon>Eubacteriales</taxon>
        <taxon>Clostridiaceae</taxon>
        <taxon>Anoxynatronum</taxon>
    </lineage>
</organism>
<evidence type="ECO:0000256" key="2">
    <source>
        <dbReference type="ARBA" id="ARBA00012438"/>
    </source>
</evidence>
<keyword evidence="7" id="KW-0067">ATP-binding</keyword>